<evidence type="ECO:0000259" key="2">
    <source>
        <dbReference type="Pfam" id="PF13581"/>
    </source>
</evidence>
<dbReference type="Pfam" id="PF13581">
    <property type="entry name" value="HATPase_c_2"/>
    <property type="match status" value="1"/>
</dbReference>
<organism evidence="3 4">
    <name type="scientific">Tepidibacter hydrothermalis</name>
    <dbReference type="NCBI Taxonomy" id="3036126"/>
    <lineage>
        <taxon>Bacteria</taxon>
        <taxon>Bacillati</taxon>
        <taxon>Bacillota</taxon>
        <taxon>Clostridia</taxon>
        <taxon>Peptostreptococcales</taxon>
        <taxon>Peptostreptococcaceae</taxon>
        <taxon>Tepidibacter</taxon>
    </lineage>
</organism>
<name>A0ABY8EK91_9FIRM</name>
<keyword evidence="3" id="KW-0067">ATP-binding</keyword>
<keyword evidence="3" id="KW-0547">Nucleotide-binding</keyword>
<dbReference type="GO" id="GO:0005524">
    <property type="term" value="F:ATP binding"/>
    <property type="evidence" value="ECO:0007669"/>
    <property type="project" value="UniProtKB-KW"/>
</dbReference>
<dbReference type="InterPro" id="IPR003594">
    <property type="entry name" value="HATPase_dom"/>
</dbReference>
<keyword evidence="4" id="KW-1185">Reference proteome</keyword>
<dbReference type="Proteomes" id="UP001222800">
    <property type="component" value="Chromosome"/>
</dbReference>
<dbReference type="InterPro" id="IPR050267">
    <property type="entry name" value="Anti-sigma-factor_SerPK"/>
</dbReference>
<dbReference type="SUPFAM" id="SSF55874">
    <property type="entry name" value="ATPase domain of HSP90 chaperone/DNA topoisomerase II/histidine kinase"/>
    <property type="match status" value="1"/>
</dbReference>
<dbReference type="EMBL" id="CP120733">
    <property type="protein sequence ID" value="WFD12364.1"/>
    <property type="molecule type" value="Genomic_DNA"/>
</dbReference>
<proteinExistence type="predicted"/>
<feature type="domain" description="Histidine kinase/HSP90-like ATPase" evidence="2">
    <location>
        <begin position="27"/>
        <end position="117"/>
    </location>
</feature>
<sequence>MKKNEVTLYGLNNYKQVIDDVVNELNISDDCFDIKLLLTESLTNAFKHGNNGDENKPIYLRYVCNDTNIEFEIEDCGNGFENLSIPNKLSDENLLNDCGRGLFLINCIADKIEFKDNKLVIQKYLNVG</sequence>
<dbReference type="RefSeq" id="WP_277734722.1">
    <property type="nucleotide sequence ID" value="NZ_CP120733.1"/>
</dbReference>
<gene>
    <name evidence="3" type="ORF">P4S50_10810</name>
</gene>
<dbReference type="PANTHER" id="PTHR35526">
    <property type="entry name" value="ANTI-SIGMA-F FACTOR RSBW-RELATED"/>
    <property type="match status" value="1"/>
</dbReference>
<evidence type="ECO:0000256" key="1">
    <source>
        <dbReference type="ARBA" id="ARBA00022527"/>
    </source>
</evidence>
<evidence type="ECO:0000313" key="4">
    <source>
        <dbReference type="Proteomes" id="UP001222800"/>
    </source>
</evidence>
<protein>
    <submittedName>
        <fullName evidence="3">ATP-binding protein</fullName>
    </submittedName>
</protein>
<evidence type="ECO:0000313" key="3">
    <source>
        <dbReference type="EMBL" id="WFD12364.1"/>
    </source>
</evidence>
<reference evidence="3 4" key="1">
    <citation type="submission" date="2023-03" db="EMBL/GenBank/DDBJ databases">
        <title>Complete genome sequence of Tepidibacter sp. SWIR-1, isolated from a deep-sea hydrothermal vent.</title>
        <authorList>
            <person name="Li X."/>
        </authorList>
    </citation>
    <scope>NUCLEOTIDE SEQUENCE [LARGE SCALE GENOMIC DNA]</scope>
    <source>
        <strain evidence="3 4">SWIR-1</strain>
    </source>
</reference>
<dbReference type="PANTHER" id="PTHR35526:SF3">
    <property type="entry name" value="ANTI-SIGMA-F FACTOR RSBW"/>
    <property type="match status" value="1"/>
</dbReference>
<keyword evidence="1" id="KW-0418">Kinase</keyword>
<keyword evidence="1" id="KW-0723">Serine/threonine-protein kinase</keyword>
<dbReference type="Gene3D" id="3.30.565.10">
    <property type="entry name" value="Histidine kinase-like ATPase, C-terminal domain"/>
    <property type="match status" value="1"/>
</dbReference>
<dbReference type="CDD" id="cd16936">
    <property type="entry name" value="HATPase_RsbW-like"/>
    <property type="match status" value="1"/>
</dbReference>
<accession>A0ABY8EK91</accession>
<dbReference type="InterPro" id="IPR036890">
    <property type="entry name" value="HATPase_C_sf"/>
</dbReference>
<keyword evidence="1" id="KW-0808">Transferase</keyword>